<dbReference type="Proteomes" id="UP001176961">
    <property type="component" value="Unassembled WGS sequence"/>
</dbReference>
<dbReference type="AlphaFoldDB" id="A0AA36GS12"/>
<evidence type="ECO:0000313" key="1">
    <source>
        <dbReference type="EMBL" id="CAJ0597208.1"/>
    </source>
</evidence>
<evidence type="ECO:0000313" key="2">
    <source>
        <dbReference type="Proteomes" id="UP001176961"/>
    </source>
</evidence>
<name>A0AA36GS12_CYLNA</name>
<comment type="caution">
    <text evidence="1">The sequence shown here is derived from an EMBL/GenBank/DDBJ whole genome shotgun (WGS) entry which is preliminary data.</text>
</comment>
<reference evidence="1" key="1">
    <citation type="submission" date="2023-07" db="EMBL/GenBank/DDBJ databases">
        <authorList>
            <consortium name="CYATHOMIX"/>
        </authorList>
    </citation>
    <scope>NUCLEOTIDE SEQUENCE</scope>
    <source>
        <strain evidence="1">N/A</strain>
    </source>
</reference>
<dbReference type="EMBL" id="CATQJL010000223">
    <property type="protein sequence ID" value="CAJ0597208.1"/>
    <property type="molecule type" value="Genomic_DNA"/>
</dbReference>
<keyword evidence="2" id="KW-1185">Reference proteome</keyword>
<organism evidence="1 2">
    <name type="scientific">Cylicocyclus nassatus</name>
    <name type="common">Nematode worm</name>
    <dbReference type="NCBI Taxonomy" id="53992"/>
    <lineage>
        <taxon>Eukaryota</taxon>
        <taxon>Metazoa</taxon>
        <taxon>Ecdysozoa</taxon>
        <taxon>Nematoda</taxon>
        <taxon>Chromadorea</taxon>
        <taxon>Rhabditida</taxon>
        <taxon>Rhabditina</taxon>
        <taxon>Rhabditomorpha</taxon>
        <taxon>Strongyloidea</taxon>
        <taxon>Strongylidae</taxon>
        <taxon>Cylicocyclus</taxon>
    </lineage>
</organism>
<protein>
    <submittedName>
        <fullName evidence="1">Uncharacterized protein</fullName>
    </submittedName>
</protein>
<gene>
    <name evidence="1" type="ORF">CYNAS_LOCUS9191</name>
</gene>
<sequence>MRTGNGRVGDRIRAAAAARFALGPTRITKRILGSRSRFSACAFKLVSPCRYNTVDAQYKEDRERLRGERGNEEQDLPGVVPISSVLKRNLFRVDLKRLVKHILLPYKAKSCLVCI</sequence>
<proteinExistence type="predicted"/>
<accession>A0AA36GS12</accession>